<dbReference type="AlphaFoldDB" id="A0A0V1BYM7"/>
<protein>
    <submittedName>
        <fullName evidence="2">Uncharacterized protein</fullName>
    </submittedName>
</protein>
<dbReference type="Proteomes" id="UP000054776">
    <property type="component" value="Unassembled WGS sequence"/>
</dbReference>
<feature type="compositionally biased region" description="Polar residues" evidence="1">
    <location>
        <begin position="32"/>
        <end position="44"/>
    </location>
</feature>
<dbReference type="InParanoid" id="A0A0V1BYM7"/>
<dbReference type="EMBL" id="JYDH01000005">
    <property type="protein sequence ID" value="KRY42103.1"/>
    <property type="molecule type" value="Genomic_DNA"/>
</dbReference>
<evidence type="ECO:0000313" key="3">
    <source>
        <dbReference type="Proteomes" id="UP000054776"/>
    </source>
</evidence>
<comment type="caution">
    <text evidence="2">The sequence shown here is derived from an EMBL/GenBank/DDBJ whole genome shotgun (WGS) entry which is preliminary data.</text>
</comment>
<feature type="region of interest" description="Disordered" evidence="1">
    <location>
        <begin position="32"/>
        <end position="62"/>
    </location>
</feature>
<proteinExistence type="predicted"/>
<evidence type="ECO:0000313" key="2">
    <source>
        <dbReference type="EMBL" id="KRY42103.1"/>
    </source>
</evidence>
<keyword evidence="3" id="KW-1185">Reference proteome</keyword>
<name>A0A0V1BYM7_TRISP</name>
<gene>
    <name evidence="2" type="ORF">T01_8676</name>
</gene>
<sequence>MILDHDGATTEYIQTDRQTGHPGVALINRSSSTQTQHCVTNSSHGADWHRHVDRKRPKQQPSELDVSVCPHRRTFDCVCVSKQAACVKMDALEDGGDATDGRTFFSAPGHLNQQQRRLFSSTDDSSWCVVFEMHRGSDPRQALGWFGSGRPRSSTTTTTTTTNTTTLKLARGRRSLSVIYRLINNNNNNNNSNNNSNNMTVEIVEMSRMDDGRIRPDKQARYSCHSVTMVVVVVVVVSANNNNYGYGQRYGNDVTERANYFKAAHLKKQTKPPIGLQHQLTAPTRLNVNNCFFHNNNNDDDDDDGDDNITGQNVEITTPVKISVHKEEGGEIAQGSHRGLLVARCVSCVPLSLTLLMLVL</sequence>
<accession>A0A0V1BYM7</accession>
<reference evidence="2 3" key="1">
    <citation type="submission" date="2015-01" db="EMBL/GenBank/DDBJ databases">
        <title>Evolution of Trichinella species and genotypes.</title>
        <authorList>
            <person name="Korhonen P.K."/>
            <person name="Edoardo P."/>
            <person name="Giuseppe L.R."/>
            <person name="Gasser R.B."/>
        </authorList>
    </citation>
    <scope>NUCLEOTIDE SEQUENCE [LARGE SCALE GENOMIC DNA]</scope>
    <source>
        <strain evidence="2">ISS3</strain>
    </source>
</reference>
<organism evidence="2 3">
    <name type="scientific">Trichinella spiralis</name>
    <name type="common">Trichina worm</name>
    <dbReference type="NCBI Taxonomy" id="6334"/>
    <lineage>
        <taxon>Eukaryota</taxon>
        <taxon>Metazoa</taxon>
        <taxon>Ecdysozoa</taxon>
        <taxon>Nematoda</taxon>
        <taxon>Enoplea</taxon>
        <taxon>Dorylaimia</taxon>
        <taxon>Trichinellida</taxon>
        <taxon>Trichinellidae</taxon>
        <taxon>Trichinella</taxon>
    </lineage>
</organism>
<evidence type="ECO:0000256" key="1">
    <source>
        <dbReference type="SAM" id="MobiDB-lite"/>
    </source>
</evidence>
<dbReference type="OrthoDB" id="10392277at2759"/>